<proteinExistence type="predicted"/>
<protein>
    <submittedName>
        <fullName evidence="2">Uncharacterized protein</fullName>
    </submittedName>
</protein>
<name>A0A6C0LA26_9ZZZZ</name>
<organism evidence="2">
    <name type="scientific">viral metagenome</name>
    <dbReference type="NCBI Taxonomy" id="1070528"/>
    <lineage>
        <taxon>unclassified sequences</taxon>
        <taxon>metagenomes</taxon>
        <taxon>organismal metagenomes</taxon>
    </lineage>
</organism>
<dbReference type="AlphaFoldDB" id="A0A6C0LA26"/>
<sequence length="254" mass="28285">MGRSTMFHVAMHTKDERDSAWSATPSNSLVQRLHTHFPQGSMRWVAVLRVSGEEHRIALGSPEDGDELSLHLPSWYVDSIGIFGHGEELIVSFEKCERMTRATSLRFRTVDPIPEWLSIRDVLEEPLSQLGVLRQGQILPIPVLESSVIIVEVCEPTDAAFVFLDGEDVAMEVEGLEEPAMIPTTRAEPVGLASPFEPADFRSMLASTNTTDIEEEQEKEQEKEQEPVVTPRARFVPFSGKGHVLGTGRVVWGP</sequence>
<evidence type="ECO:0000313" key="2">
    <source>
        <dbReference type="EMBL" id="QHU26504.1"/>
    </source>
</evidence>
<dbReference type="EMBL" id="MN740442">
    <property type="protein sequence ID" value="QHU26504.1"/>
    <property type="molecule type" value="Genomic_DNA"/>
</dbReference>
<reference evidence="2" key="1">
    <citation type="journal article" date="2020" name="Nature">
        <title>Giant virus diversity and host interactions through global metagenomics.</title>
        <authorList>
            <person name="Schulz F."/>
            <person name="Roux S."/>
            <person name="Paez-Espino D."/>
            <person name="Jungbluth S."/>
            <person name="Walsh D.A."/>
            <person name="Denef V.J."/>
            <person name="McMahon K.D."/>
            <person name="Konstantinidis K.T."/>
            <person name="Eloe-Fadrosh E.A."/>
            <person name="Kyrpides N.C."/>
            <person name="Woyke T."/>
        </authorList>
    </citation>
    <scope>NUCLEOTIDE SEQUENCE</scope>
    <source>
        <strain evidence="2">GVMAG-M-3300027759-16</strain>
    </source>
</reference>
<evidence type="ECO:0000256" key="1">
    <source>
        <dbReference type="SAM" id="MobiDB-lite"/>
    </source>
</evidence>
<accession>A0A6C0LA26</accession>
<feature type="region of interest" description="Disordered" evidence="1">
    <location>
        <begin position="211"/>
        <end position="231"/>
    </location>
</feature>